<evidence type="ECO:0000313" key="3">
    <source>
        <dbReference type="EMBL" id="WCO01760.1"/>
    </source>
</evidence>
<dbReference type="InterPro" id="IPR036761">
    <property type="entry name" value="TTHA0802/YceI-like_sf"/>
</dbReference>
<dbReference type="Proteomes" id="UP001202717">
    <property type="component" value="Chromosome"/>
</dbReference>
<dbReference type="PANTHER" id="PTHR34406">
    <property type="entry name" value="PROTEIN YCEI"/>
    <property type="match status" value="1"/>
</dbReference>
<reference evidence="3 4" key="1">
    <citation type="submission" date="2023-01" db="EMBL/GenBank/DDBJ databases">
        <title>Psychroserpens ponticola sp. nov., isolated from seawater.</title>
        <authorList>
            <person name="Kristyanto S."/>
            <person name="Jung J."/>
            <person name="Kim J.M."/>
            <person name="Jeon C.O."/>
        </authorList>
    </citation>
    <scope>NUCLEOTIDE SEQUENCE [LARGE SCALE GENOMIC DNA]</scope>
    <source>
        <strain evidence="3 4">MSW6</strain>
    </source>
</reference>
<evidence type="ECO:0000259" key="2">
    <source>
        <dbReference type="SMART" id="SM00867"/>
    </source>
</evidence>
<dbReference type="EMBL" id="CP116221">
    <property type="protein sequence ID" value="WCO01760.1"/>
    <property type="molecule type" value="Genomic_DNA"/>
</dbReference>
<dbReference type="Gene3D" id="2.40.128.110">
    <property type="entry name" value="Lipid/polyisoprenoid-binding, YceI-like"/>
    <property type="match status" value="1"/>
</dbReference>
<evidence type="ECO:0000256" key="1">
    <source>
        <dbReference type="SAM" id="SignalP"/>
    </source>
</evidence>
<dbReference type="SUPFAM" id="SSF101874">
    <property type="entry name" value="YceI-like"/>
    <property type="match status" value="1"/>
</dbReference>
<evidence type="ECO:0000313" key="4">
    <source>
        <dbReference type="Proteomes" id="UP001202717"/>
    </source>
</evidence>
<proteinExistence type="predicted"/>
<sequence length="179" mass="20324">MKKKKITLVLFTSFLLSVVGFSQDLVAKSSVAFKIKNLGFNVEGFFSEINIESNFSDDDISQWTLIGNVIVNSIRTNNEKRDVHLLKDDFFDVKTFPKIVLMATNFKKTSLNKYDVTFSLTIKETTKKITIPMLIINNKDALQLTCDFEINRRDFDVGGNSLVMSKTVKIAVSHTVKKQ</sequence>
<feature type="signal peptide" evidence="1">
    <location>
        <begin position="1"/>
        <end position="22"/>
    </location>
</feature>
<accession>A0ABY7RYG9</accession>
<keyword evidence="4" id="KW-1185">Reference proteome</keyword>
<protein>
    <submittedName>
        <fullName evidence="3">YceI family protein</fullName>
    </submittedName>
</protein>
<dbReference type="PANTHER" id="PTHR34406:SF1">
    <property type="entry name" value="PROTEIN YCEI"/>
    <property type="match status" value="1"/>
</dbReference>
<gene>
    <name evidence="3" type="ORF">MUN68_017075</name>
</gene>
<dbReference type="Pfam" id="PF04264">
    <property type="entry name" value="YceI"/>
    <property type="match status" value="1"/>
</dbReference>
<dbReference type="InterPro" id="IPR007372">
    <property type="entry name" value="Lipid/polyisoprenoid-bd_YceI"/>
</dbReference>
<name>A0ABY7RYG9_9FLAO</name>
<feature type="domain" description="Lipid/polyisoprenoid-binding YceI-like" evidence="2">
    <location>
        <begin position="22"/>
        <end position="177"/>
    </location>
</feature>
<dbReference type="SMART" id="SM00867">
    <property type="entry name" value="YceI"/>
    <property type="match status" value="1"/>
</dbReference>
<organism evidence="3 4">
    <name type="scientific">Psychroserpens ponticola</name>
    <dbReference type="NCBI Taxonomy" id="2932268"/>
    <lineage>
        <taxon>Bacteria</taxon>
        <taxon>Pseudomonadati</taxon>
        <taxon>Bacteroidota</taxon>
        <taxon>Flavobacteriia</taxon>
        <taxon>Flavobacteriales</taxon>
        <taxon>Flavobacteriaceae</taxon>
        <taxon>Psychroserpens</taxon>
    </lineage>
</organism>
<dbReference type="RefSeq" id="WP_249992649.1">
    <property type="nucleotide sequence ID" value="NZ_CP116221.1"/>
</dbReference>
<feature type="chain" id="PRO_5046369280" evidence="1">
    <location>
        <begin position="23"/>
        <end position="179"/>
    </location>
</feature>
<keyword evidence="1" id="KW-0732">Signal</keyword>